<sequence>MPTRINDDDKQARHLEAVQRDNCPDRAAHAYNIAMADDAVMRALHGLMAAPDTRHPDHKLWADMANDAAVTLSYVRTRFDSGQDVTAADRKLIVTARQDADAAASSLTWAYDPEGGGVDWFGLPDSFWPRPATTYARARADIGLPPDPALAEALREGIPSLPELSKQDPPFDPEFLPEADDD</sequence>
<evidence type="ECO:0000256" key="1">
    <source>
        <dbReference type="SAM" id="MobiDB-lite"/>
    </source>
</evidence>
<dbReference type="RefSeq" id="WP_271887764.1">
    <property type="nucleotide sequence ID" value="NZ_JAQBIE010000003.1"/>
</dbReference>
<feature type="region of interest" description="Disordered" evidence="1">
    <location>
        <begin position="157"/>
        <end position="182"/>
    </location>
</feature>
<organism evidence="2 3">
    <name type="scientific">Paracoccus onchidii</name>
    <dbReference type="NCBI Taxonomy" id="3017813"/>
    <lineage>
        <taxon>Bacteria</taxon>
        <taxon>Pseudomonadati</taxon>
        <taxon>Pseudomonadota</taxon>
        <taxon>Alphaproteobacteria</taxon>
        <taxon>Rhodobacterales</taxon>
        <taxon>Paracoccaceae</taxon>
        <taxon>Paracoccus</taxon>
    </lineage>
</organism>
<evidence type="ECO:0000313" key="3">
    <source>
        <dbReference type="Proteomes" id="UP001165641"/>
    </source>
</evidence>
<accession>A0ABT4ZCG5</accession>
<proteinExistence type="predicted"/>
<keyword evidence="3" id="KW-1185">Reference proteome</keyword>
<protein>
    <submittedName>
        <fullName evidence="2">Uncharacterized protein</fullName>
    </submittedName>
</protein>
<gene>
    <name evidence="2" type="ORF">PAF17_03915</name>
</gene>
<comment type="caution">
    <text evidence="2">The sequence shown here is derived from an EMBL/GenBank/DDBJ whole genome shotgun (WGS) entry which is preliminary data.</text>
</comment>
<reference evidence="2" key="1">
    <citation type="submission" date="2022-12" db="EMBL/GenBank/DDBJ databases">
        <title>Paracoccus onchidii sp. nov., isolated from a marine invertebrate from the South China Sea.</title>
        <authorList>
            <person name="Xu S."/>
            <person name="Liu Z."/>
            <person name="Xu Y."/>
        </authorList>
    </citation>
    <scope>NUCLEOTIDE SEQUENCE</scope>
    <source>
        <strain evidence="2">Z330</strain>
    </source>
</reference>
<dbReference type="Proteomes" id="UP001165641">
    <property type="component" value="Unassembled WGS sequence"/>
</dbReference>
<name>A0ABT4ZCG5_9RHOB</name>
<evidence type="ECO:0000313" key="2">
    <source>
        <dbReference type="EMBL" id="MDB6176648.1"/>
    </source>
</evidence>
<dbReference type="EMBL" id="JAQBIE010000003">
    <property type="protein sequence ID" value="MDB6176648.1"/>
    <property type="molecule type" value="Genomic_DNA"/>
</dbReference>